<dbReference type="AlphaFoldDB" id="A0A846YL87"/>
<gene>
    <name evidence="1" type="ORF">HGA15_30575</name>
</gene>
<evidence type="ECO:0000313" key="1">
    <source>
        <dbReference type="EMBL" id="NKY60406.1"/>
    </source>
</evidence>
<comment type="caution">
    <text evidence="1">The sequence shown here is derived from an EMBL/GenBank/DDBJ whole genome shotgun (WGS) entry which is preliminary data.</text>
</comment>
<dbReference type="EMBL" id="JAAXOT010000022">
    <property type="protein sequence ID" value="NKY60406.1"/>
    <property type="molecule type" value="Genomic_DNA"/>
</dbReference>
<name>A0A846YL87_9NOCA</name>
<reference evidence="1 2" key="1">
    <citation type="submission" date="2020-04" db="EMBL/GenBank/DDBJ databases">
        <title>MicrobeNet Type strains.</title>
        <authorList>
            <person name="Nicholson A.C."/>
        </authorList>
    </citation>
    <scope>NUCLEOTIDE SEQUENCE [LARGE SCALE GENOMIC DNA]</scope>
    <source>
        <strain evidence="1 2">JCM 3332</strain>
    </source>
</reference>
<dbReference type="RefSeq" id="WP_062979965.1">
    <property type="nucleotide sequence ID" value="NZ_JAAXOT010000022.1"/>
</dbReference>
<protein>
    <submittedName>
        <fullName evidence="1">Uncharacterized protein</fullName>
    </submittedName>
</protein>
<accession>A0A846YL87</accession>
<keyword evidence="2" id="KW-1185">Reference proteome</keyword>
<organism evidence="1 2">
    <name type="scientific">Nocardia flavorosea</name>
    <dbReference type="NCBI Taxonomy" id="53429"/>
    <lineage>
        <taxon>Bacteria</taxon>
        <taxon>Bacillati</taxon>
        <taxon>Actinomycetota</taxon>
        <taxon>Actinomycetes</taxon>
        <taxon>Mycobacteriales</taxon>
        <taxon>Nocardiaceae</taxon>
        <taxon>Nocardia</taxon>
    </lineage>
</organism>
<proteinExistence type="predicted"/>
<dbReference type="Proteomes" id="UP000570678">
    <property type="component" value="Unassembled WGS sequence"/>
</dbReference>
<evidence type="ECO:0000313" key="2">
    <source>
        <dbReference type="Proteomes" id="UP000570678"/>
    </source>
</evidence>
<sequence>MNAEQIRAQYVEVLARAEFEENHRAEIKTQAWEWGNVAEGMRAMYRRSATRAVDALAAAGLLPVEAVRRDRVDLTTGDEYLVQQYRTDWRAVES</sequence>